<protein>
    <recommendedName>
        <fullName evidence="5">Secreted protein</fullName>
    </recommendedName>
</protein>
<evidence type="ECO:0000256" key="2">
    <source>
        <dbReference type="SAM" id="SignalP"/>
    </source>
</evidence>
<evidence type="ECO:0000313" key="3">
    <source>
        <dbReference type="EMBL" id="RAP43198.1"/>
    </source>
</evidence>
<keyword evidence="2" id="KW-0732">Signal</keyword>
<keyword evidence="4" id="KW-1185">Reference proteome</keyword>
<feature type="signal peptide" evidence="2">
    <location>
        <begin position="1"/>
        <end position="23"/>
    </location>
</feature>
<dbReference type="NCBIfam" id="TIGR03370">
    <property type="entry name" value="VPLPA-CTERM"/>
    <property type="match status" value="1"/>
</dbReference>
<gene>
    <name evidence="3" type="ORF">BYZ73_00345</name>
</gene>
<dbReference type="RefSeq" id="WP_112314458.1">
    <property type="nucleotide sequence ID" value="NZ_MUAV01000001.1"/>
</dbReference>
<organism evidence="3 4">
    <name type="scientific">Rhodovulum viride</name>
    <dbReference type="NCBI Taxonomy" id="1231134"/>
    <lineage>
        <taxon>Bacteria</taxon>
        <taxon>Pseudomonadati</taxon>
        <taxon>Pseudomonadota</taxon>
        <taxon>Alphaproteobacteria</taxon>
        <taxon>Rhodobacterales</taxon>
        <taxon>Paracoccaceae</taxon>
        <taxon>Rhodovulum</taxon>
    </lineage>
</organism>
<evidence type="ECO:0008006" key="5">
    <source>
        <dbReference type="Google" id="ProtNLM"/>
    </source>
</evidence>
<evidence type="ECO:0000256" key="1">
    <source>
        <dbReference type="SAM" id="Phobius"/>
    </source>
</evidence>
<sequence length="213" mass="21395">MKRLFLISAAAAGFIAAASAGSAATISFDLADQRGSDPMKTTVTLEDVAGGVKMSFLVTDAVNQGDIAAVYFDLGGDGSVDSIKWTDLGPTLGFATDTKNAQAGNIGAEFDIGIAIGAVGSSGDFYNSFSFLVYGADLDVTDFIGQSFAVRGQTVGSCANPGPAQCSGSGSSKMFGTVPELQPDPAPVPLPAAGGLLLAGLAGFGALRRKPRG</sequence>
<dbReference type="EMBL" id="MUAV01000001">
    <property type="protein sequence ID" value="RAP43198.1"/>
    <property type="molecule type" value="Genomic_DNA"/>
</dbReference>
<proteinExistence type="predicted"/>
<reference evidence="3 4" key="1">
    <citation type="submission" date="2017-01" db="EMBL/GenBank/DDBJ databases">
        <title>Genome sequence of Rhodovulum viride JA756.</title>
        <authorList>
            <person name="Lakshmi K.V."/>
            <person name="Tushar L.D."/>
            <person name="Sasikala C."/>
            <person name="Venkataramana C."/>
        </authorList>
    </citation>
    <scope>NUCLEOTIDE SEQUENCE [LARGE SCALE GENOMIC DNA]</scope>
    <source>
        <strain evidence="3 4">JA756</strain>
    </source>
</reference>
<keyword evidence="1" id="KW-0472">Membrane</keyword>
<dbReference type="Proteomes" id="UP000248659">
    <property type="component" value="Unassembled WGS sequence"/>
</dbReference>
<evidence type="ECO:0000313" key="4">
    <source>
        <dbReference type="Proteomes" id="UP000248659"/>
    </source>
</evidence>
<feature type="transmembrane region" description="Helical" evidence="1">
    <location>
        <begin position="188"/>
        <end position="207"/>
    </location>
</feature>
<name>A0ABX9DM15_9RHOB</name>
<keyword evidence="1" id="KW-1133">Transmembrane helix</keyword>
<keyword evidence="1" id="KW-0812">Transmembrane</keyword>
<dbReference type="InterPro" id="IPR022472">
    <property type="entry name" value="VPLPA-CTERM"/>
</dbReference>
<comment type="caution">
    <text evidence="3">The sequence shown here is derived from an EMBL/GenBank/DDBJ whole genome shotgun (WGS) entry which is preliminary data.</text>
</comment>
<feature type="chain" id="PRO_5045777430" description="Secreted protein" evidence="2">
    <location>
        <begin position="24"/>
        <end position="213"/>
    </location>
</feature>
<accession>A0ABX9DM15</accession>